<proteinExistence type="inferred from homology"/>
<evidence type="ECO:0000256" key="7">
    <source>
        <dbReference type="ARBA" id="ARBA00022729"/>
    </source>
</evidence>
<evidence type="ECO:0000256" key="8">
    <source>
        <dbReference type="ARBA" id="ARBA00022824"/>
    </source>
</evidence>
<evidence type="ECO:0000256" key="10">
    <source>
        <dbReference type="ARBA" id="ARBA00022982"/>
    </source>
</evidence>
<keyword evidence="17" id="KW-1185">Reference proteome</keyword>
<dbReference type="EMBL" id="JWZX01003211">
    <property type="protein sequence ID" value="KOO23217.1"/>
    <property type="molecule type" value="Genomic_DNA"/>
</dbReference>
<keyword evidence="8" id="KW-0256">Endoplasmic reticulum</keyword>
<comment type="subcellular location">
    <subcellularLocation>
        <location evidence="2">Endoplasmic reticulum membrane</location>
        <topology evidence="2">Peripheral membrane protein</topology>
        <orientation evidence="2">Lumenal side</orientation>
    </subcellularLocation>
</comment>
<evidence type="ECO:0000256" key="6">
    <source>
        <dbReference type="ARBA" id="ARBA00022630"/>
    </source>
</evidence>
<dbReference type="GO" id="GO:0034975">
    <property type="term" value="P:protein folding in endoplasmic reticulum"/>
    <property type="evidence" value="ECO:0007669"/>
    <property type="project" value="InterPro"/>
</dbReference>
<evidence type="ECO:0000256" key="9">
    <source>
        <dbReference type="ARBA" id="ARBA00022827"/>
    </source>
</evidence>
<reference evidence="17" key="1">
    <citation type="journal article" date="2015" name="PLoS Genet.">
        <title>Genome Sequence and Transcriptome Analyses of Chrysochromulina tobin: Metabolic Tools for Enhanced Algal Fitness in the Prominent Order Prymnesiales (Haptophyceae).</title>
        <authorList>
            <person name="Hovde B.T."/>
            <person name="Deodato C.R."/>
            <person name="Hunsperger H.M."/>
            <person name="Ryken S.A."/>
            <person name="Yost W."/>
            <person name="Jha R.K."/>
            <person name="Patterson J."/>
            <person name="Monnat R.J. Jr."/>
            <person name="Barlow S.B."/>
            <person name="Starkenburg S.R."/>
            <person name="Cattolico R.A."/>
        </authorList>
    </citation>
    <scope>NUCLEOTIDE SEQUENCE</scope>
    <source>
        <strain evidence="17">CCMP291</strain>
    </source>
</reference>
<evidence type="ECO:0000256" key="5">
    <source>
        <dbReference type="ARBA" id="ARBA00022448"/>
    </source>
</evidence>
<keyword evidence="11" id="KW-0560">Oxidoreductase</keyword>
<dbReference type="InterPro" id="IPR007266">
    <property type="entry name" value="Ero1"/>
</dbReference>
<keyword evidence="6" id="KW-0285">Flavoprotein</keyword>
<evidence type="ECO:0000256" key="14">
    <source>
        <dbReference type="ARBA" id="ARBA00023180"/>
    </source>
</evidence>
<name>A0A0M0JA33_9EUKA</name>
<dbReference type="SUPFAM" id="SSF110019">
    <property type="entry name" value="ERO1-like"/>
    <property type="match status" value="1"/>
</dbReference>
<dbReference type="AlphaFoldDB" id="A0A0M0JA33"/>
<keyword evidence="10" id="KW-0249">Electron transport</keyword>
<gene>
    <name evidence="16" type="ORF">Ctob_008208</name>
</gene>
<sequence length="378" mass="42876">MDDEVTEVDESTGAWPARTTWETAQMPTFKYRRDFFPTLFTGMSVCREHNHQVVPLLQQLQEFDFFSYFAFDLLASCSYMPTSENPCELDRCEVEPAEDVPEALRARDLSESEFALDCWARKDMPSDFTEYYDLRVATERNTGYDGRRIWRFIHQKICFQENLELLESGWKRDFNRAVSGMHAAVDCQILNDIGLTSEGRVEYQRRLRDEPDSIANLYFAYMLTLCAIRDCRERLDKCRYLGEGGEVLPVMRALTASALVNDEAVQAAARNLRDHAQLPTAAVWKARLRTRDLTAIMNCVQCNLCRLHGKVMALGLGATMQVLLGDDGRGGDPLALDRAQVGALVATAAKFGNACQIVERFREFDGDDMTKAFGADDT</sequence>
<dbReference type="Proteomes" id="UP000037460">
    <property type="component" value="Unassembled WGS sequence"/>
</dbReference>
<evidence type="ECO:0000256" key="12">
    <source>
        <dbReference type="ARBA" id="ARBA00023136"/>
    </source>
</evidence>
<evidence type="ECO:0000256" key="15">
    <source>
        <dbReference type="ARBA" id="ARBA00023284"/>
    </source>
</evidence>
<dbReference type="PANTHER" id="PTHR12613:SF0">
    <property type="entry name" value="ERO1-LIKE PROTEIN"/>
    <property type="match status" value="1"/>
</dbReference>
<keyword evidence="9" id="KW-0274">FAD</keyword>
<comment type="subunit">
    <text evidence="4">May function both as a monomer and a homodimer.</text>
</comment>
<organism evidence="16 17">
    <name type="scientific">Chrysochromulina tobinii</name>
    <dbReference type="NCBI Taxonomy" id="1460289"/>
    <lineage>
        <taxon>Eukaryota</taxon>
        <taxon>Haptista</taxon>
        <taxon>Haptophyta</taxon>
        <taxon>Prymnesiophyceae</taxon>
        <taxon>Prymnesiales</taxon>
        <taxon>Chrysochromulinaceae</taxon>
        <taxon>Chrysochromulina</taxon>
    </lineage>
</organism>
<dbReference type="GO" id="GO:0015035">
    <property type="term" value="F:protein-disulfide reductase activity"/>
    <property type="evidence" value="ECO:0007669"/>
    <property type="project" value="InterPro"/>
</dbReference>
<keyword evidence="12" id="KW-0472">Membrane</keyword>
<evidence type="ECO:0000256" key="3">
    <source>
        <dbReference type="ARBA" id="ARBA00008277"/>
    </source>
</evidence>
<dbReference type="GO" id="GO:0071949">
    <property type="term" value="F:FAD binding"/>
    <property type="evidence" value="ECO:0007669"/>
    <property type="project" value="InterPro"/>
</dbReference>
<keyword evidence="7" id="KW-0732">Signal</keyword>
<dbReference type="Pfam" id="PF04137">
    <property type="entry name" value="ERO1"/>
    <property type="match status" value="1"/>
</dbReference>
<keyword evidence="5" id="KW-0813">Transport</keyword>
<comment type="cofactor">
    <cofactor evidence="1">
        <name>FAD</name>
        <dbReference type="ChEBI" id="CHEBI:57692"/>
    </cofactor>
</comment>
<comment type="caution">
    <text evidence="16">The sequence shown here is derived from an EMBL/GenBank/DDBJ whole genome shotgun (WGS) entry which is preliminary data.</text>
</comment>
<dbReference type="GO" id="GO:0016972">
    <property type="term" value="F:thiol oxidase activity"/>
    <property type="evidence" value="ECO:0007669"/>
    <property type="project" value="InterPro"/>
</dbReference>
<dbReference type="InterPro" id="IPR037192">
    <property type="entry name" value="ERO1-like_sf"/>
</dbReference>
<evidence type="ECO:0000256" key="4">
    <source>
        <dbReference type="ARBA" id="ARBA00011802"/>
    </source>
</evidence>
<keyword evidence="14" id="KW-0325">Glycoprotein</keyword>
<accession>A0A0M0JA33</accession>
<comment type="similarity">
    <text evidence="3">Belongs to the EROs family.</text>
</comment>
<evidence type="ECO:0000313" key="17">
    <source>
        <dbReference type="Proteomes" id="UP000037460"/>
    </source>
</evidence>
<evidence type="ECO:0000256" key="13">
    <source>
        <dbReference type="ARBA" id="ARBA00023157"/>
    </source>
</evidence>
<dbReference type="PANTHER" id="PTHR12613">
    <property type="entry name" value="ERO1-RELATED"/>
    <property type="match status" value="1"/>
</dbReference>
<evidence type="ECO:0000313" key="16">
    <source>
        <dbReference type="EMBL" id="KOO23217.1"/>
    </source>
</evidence>
<dbReference type="OrthoDB" id="269384at2759"/>
<evidence type="ECO:0000256" key="2">
    <source>
        <dbReference type="ARBA" id="ARBA00004367"/>
    </source>
</evidence>
<protein>
    <submittedName>
        <fullName evidence="16">Endoplasmic oxidoreductin-2</fullName>
    </submittedName>
</protein>
<evidence type="ECO:0000256" key="11">
    <source>
        <dbReference type="ARBA" id="ARBA00023002"/>
    </source>
</evidence>
<dbReference type="GO" id="GO:0005789">
    <property type="term" value="C:endoplasmic reticulum membrane"/>
    <property type="evidence" value="ECO:0007669"/>
    <property type="project" value="UniProtKB-SubCell"/>
</dbReference>
<keyword evidence="13" id="KW-1015">Disulfide bond</keyword>
<evidence type="ECO:0000256" key="1">
    <source>
        <dbReference type="ARBA" id="ARBA00001974"/>
    </source>
</evidence>
<keyword evidence="15" id="KW-0676">Redox-active center</keyword>